<evidence type="ECO:0000256" key="6">
    <source>
        <dbReference type="HAMAP-Rule" id="MF_00050"/>
    </source>
</evidence>
<dbReference type="Pfam" id="PF00889">
    <property type="entry name" value="EF_TS"/>
    <property type="match status" value="1"/>
</dbReference>
<dbReference type="GO" id="GO:0005737">
    <property type="term" value="C:cytoplasm"/>
    <property type="evidence" value="ECO:0007669"/>
    <property type="project" value="UniProtKB-SubCell"/>
</dbReference>
<evidence type="ECO:0000256" key="3">
    <source>
        <dbReference type="ARBA" id="ARBA00022768"/>
    </source>
</evidence>
<accession>G5INB5</accession>
<dbReference type="InterPro" id="IPR036402">
    <property type="entry name" value="EF-Ts_dimer_sf"/>
</dbReference>
<dbReference type="NCBIfam" id="TIGR00116">
    <property type="entry name" value="tsf"/>
    <property type="match status" value="1"/>
</dbReference>
<reference evidence="8 9" key="1">
    <citation type="submission" date="2011-08" db="EMBL/GenBank/DDBJ databases">
        <title>The Genome Sequence of Clostridium hathewayi WAL-18680.</title>
        <authorList>
            <consortium name="The Broad Institute Genome Sequencing Platform"/>
            <person name="Earl A."/>
            <person name="Ward D."/>
            <person name="Feldgarden M."/>
            <person name="Gevers D."/>
            <person name="Finegold S.M."/>
            <person name="Summanen P.H."/>
            <person name="Molitoris D.R."/>
            <person name="Song M."/>
            <person name="Daigneault M."/>
            <person name="Allen-Vercoe E."/>
            <person name="Young S.K."/>
            <person name="Zeng Q."/>
            <person name="Gargeya S."/>
            <person name="Fitzgerald M."/>
            <person name="Haas B."/>
            <person name="Abouelleil A."/>
            <person name="Alvarado L."/>
            <person name="Arachchi H.M."/>
            <person name="Berlin A."/>
            <person name="Brown A."/>
            <person name="Chapman S.B."/>
            <person name="Chen Z."/>
            <person name="Dunbar C."/>
            <person name="Freedman E."/>
            <person name="Gearin G."/>
            <person name="Gellesch M."/>
            <person name="Goldberg J."/>
            <person name="Griggs A."/>
            <person name="Gujja S."/>
            <person name="Heiman D."/>
            <person name="Howarth C."/>
            <person name="Larson L."/>
            <person name="Lui A."/>
            <person name="MacDonald P.J.P."/>
            <person name="Montmayeur A."/>
            <person name="Murphy C."/>
            <person name="Neiman D."/>
            <person name="Pearson M."/>
            <person name="Priest M."/>
            <person name="Roberts A."/>
            <person name="Saif S."/>
            <person name="Shea T."/>
            <person name="Shenoy N."/>
            <person name="Sisk P."/>
            <person name="Stolte C."/>
            <person name="Sykes S."/>
            <person name="Wortman J."/>
            <person name="Nusbaum C."/>
            <person name="Birren B."/>
        </authorList>
    </citation>
    <scope>NUCLEOTIDE SEQUENCE [LARGE SCALE GENOMIC DNA]</scope>
    <source>
        <strain evidence="8 9">WAL-18680</strain>
    </source>
</reference>
<dbReference type="HAMAP" id="MF_00050">
    <property type="entry name" value="EF_Ts"/>
    <property type="match status" value="1"/>
</dbReference>
<dbReference type="EMBL" id="ADLN01000127">
    <property type="protein sequence ID" value="EHI57086.1"/>
    <property type="molecule type" value="Genomic_DNA"/>
</dbReference>
<dbReference type="InterPro" id="IPR014039">
    <property type="entry name" value="Transl_elong_EFTs/EF1B_dimer"/>
</dbReference>
<keyword evidence="9" id="KW-1185">Reference proteome</keyword>
<dbReference type="InterPro" id="IPR001816">
    <property type="entry name" value="Transl_elong_EFTs/EF1B"/>
</dbReference>
<dbReference type="SUPFAM" id="SSF46934">
    <property type="entry name" value="UBA-like"/>
    <property type="match status" value="1"/>
</dbReference>
<name>G5INB5_9FIRM</name>
<comment type="subcellular location">
    <subcellularLocation>
        <location evidence="6">Cytoplasm</location>
    </subcellularLocation>
</comment>
<evidence type="ECO:0000259" key="7">
    <source>
        <dbReference type="Pfam" id="PF00889"/>
    </source>
</evidence>
<dbReference type="Gene3D" id="1.10.286.20">
    <property type="match status" value="1"/>
</dbReference>
<protein>
    <recommendedName>
        <fullName evidence="2 6">Elongation factor Ts</fullName>
        <shortName evidence="6">EF-Ts</shortName>
    </recommendedName>
</protein>
<dbReference type="Gene3D" id="1.10.8.10">
    <property type="entry name" value="DNA helicase RuvA subunit, C-terminal domain"/>
    <property type="match status" value="1"/>
</dbReference>
<keyword evidence="3 6" id="KW-0251">Elongation factor</keyword>
<sequence>MLDCKKALIEAEDDIQQAVRLIKATGAELAEKKAERLAADGIAYAAIKNGKAVLLEINTETDFVANNSEFQKATSDIAQTIADNEPNSMEELLQCTCKAQSLSIASLLQKMVMTFRENIILRRFELLSGTYPVAYMHMNGKYGTILNLETGGSSNKAVLEGIGKDLAMQIASMAPEYLSQEYVPEAVLLNLQKETRLDIASDKKLSGKPEKVIEQIYQGRINKFMKTHCLLDQPFIKDDSITVGQFLSSQSQKYGMEISVSGYCRYEKAEGIQQ</sequence>
<comment type="similarity">
    <text evidence="1 6">Belongs to the EF-Ts family.</text>
</comment>
<dbReference type="Proteomes" id="UP000005384">
    <property type="component" value="Unassembled WGS sequence"/>
</dbReference>
<keyword evidence="6" id="KW-0963">Cytoplasm</keyword>
<dbReference type="InterPro" id="IPR009060">
    <property type="entry name" value="UBA-like_sf"/>
</dbReference>
<dbReference type="PANTHER" id="PTHR11741">
    <property type="entry name" value="ELONGATION FACTOR TS"/>
    <property type="match status" value="1"/>
</dbReference>
<feature type="region of interest" description="Involved in Mg(2+) ion dislocation from EF-Tu" evidence="6">
    <location>
        <begin position="61"/>
        <end position="64"/>
    </location>
</feature>
<keyword evidence="4 6" id="KW-0648">Protein biosynthesis</keyword>
<comment type="caution">
    <text evidence="8">The sequence shown here is derived from an EMBL/GenBank/DDBJ whole genome shotgun (WGS) entry which is preliminary data.</text>
</comment>
<gene>
    <name evidence="6" type="primary">tsf</name>
    <name evidence="8" type="ORF">HMPREF9473_04993</name>
</gene>
<dbReference type="PATRIC" id="fig|742737.3.peg.4980"/>
<organism evidence="8 9">
    <name type="scientific">Hungatella hathewayi WAL-18680</name>
    <dbReference type="NCBI Taxonomy" id="742737"/>
    <lineage>
        <taxon>Bacteria</taxon>
        <taxon>Bacillati</taxon>
        <taxon>Bacillota</taxon>
        <taxon>Clostridia</taxon>
        <taxon>Lachnospirales</taxon>
        <taxon>Lachnospiraceae</taxon>
        <taxon>Hungatella</taxon>
    </lineage>
</organism>
<dbReference type="PANTHER" id="PTHR11741:SF0">
    <property type="entry name" value="ELONGATION FACTOR TS, MITOCHONDRIAL"/>
    <property type="match status" value="1"/>
</dbReference>
<evidence type="ECO:0000256" key="4">
    <source>
        <dbReference type="ARBA" id="ARBA00022917"/>
    </source>
</evidence>
<evidence type="ECO:0000256" key="5">
    <source>
        <dbReference type="ARBA" id="ARBA00025453"/>
    </source>
</evidence>
<dbReference type="AlphaFoldDB" id="G5INB5"/>
<evidence type="ECO:0000313" key="9">
    <source>
        <dbReference type="Proteomes" id="UP000005384"/>
    </source>
</evidence>
<evidence type="ECO:0000313" key="8">
    <source>
        <dbReference type="EMBL" id="EHI57086.1"/>
    </source>
</evidence>
<dbReference type="Gene3D" id="3.30.479.20">
    <property type="entry name" value="Elongation factor Ts, dimerisation domain"/>
    <property type="match status" value="2"/>
</dbReference>
<proteinExistence type="inferred from homology"/>
<evidence type="ECO:0000256" key="1">
    <source>
        <dbReference type="ARBA" id="ARBA00005532"/>
    </source>
</evidence>
<comment type="function">
    <text evidence="5 6">Associates with the EF-Tu.GDP complex and induces the exchange of GDP to GTP. It remains bound to the aminoacyl-tRNA.EF-Tu.GTP complex up to the GTP hydrolysis stage on the ribosome.</text>
</comment>
<dbReference type="HOGENOM" id="CLU_047155_0_2_9"/>
<dbReference type="GO" id="GO:0003746">
    <property type="term" value="F:translation elongation factor activity"/>
    <property type="evidence" value="ECO:0007669"/>
    <property type="project" value="UniProtKB-UniRule"/>
</dbReference>
<dbReference type="SUPFAM" id="SSF54713">
    <property type="entry name" value="Elongation factor Ts (EF-Ts), dimerisation domain"/>
    <property type="match status" value="2"/>
</dbReference>
<evidence type="ECO:0000256" key="2">
    <source>
        <dbReference type="ARBA" id="ARBA00016956"/>
    </source>
</evidence>
<feature type="domain" description="Translation elongation factor EFTs/EF1B dimerisation" evidence="7">
    <location>
        <begin position="52"/>
        <end position="268"/>
    </location>
</feature>